<protein>
    <submittedName>
        <fullName evidence="2">HipA N-terminal domain-containing protein</fullName>
    </submittedName>
</protein>
<name>A0ABU3SRA0_9ALTE</name>
<evidence type="ECO:0000313" key="3">
    <source>
        <dbReference type="Proteomes" id="UP001247805"/>
    </source>
</evidence>
<gene>
    <name evidence="2" type="ORF">RS130_00115</name>
</gene>
<feature type="domain" description="HipA N-terminal subdomain 1" evidence="1">
    <location>
        <begin position="17"/>
        <end position="107"/>
    </location>
</feature>
<keyword evidence="3" id="KW-1185">Reference proteome</keyword>
<evidence type="ECO:0000313" key="2">
    <source>
        <dbReference type="EMBL" id="MDU0352518.1"/>
    </source>
</evidence>
<dbReference type="EMBL" id="JAWDIO010000001">
    <property type="protein sequence ID" value="MDU0352518.1"/>
    <property type="molecule type" value="Genomic_DNA"/>
</dbReference>
<reference evidence="2 3" key="1">
    <citation type="submission" date="2023-10" db="EMBL/GenBank/DDBJ databases">
        <title>Glaciecola aquimarina strain GGW-M5 nov., isolated from a coastal seawater.</title>
        <authorList>
            <person name="Bayburt H."/>
            <person name="Kim J.M."/>
            <person name="Choi B.J."/>
            <person name="Jeon C.O."/>
        </authorList>
    </citation>
    <scope>NUCLEOTIDE SEQUENCE [LARGE SCALE GENOMIC DNA]</scope>
    <source>
        <strain evidence="2 3">KCTC 32108</strain>
    </source>
</reference>
<dbReference type="Pfam" id="PF13657">
    <property type="entry name" value="Couple_hipA"/>
    <property type="match status" value="1"/>
</dbReference>
<sequence length="109" mass="12415">MMTDIFAGLPEKISKINVEAGGQQTGILRQTGHFSFMYSDDTRPVSLTMPYKDEPYNHGALHPVFTQSLPEGYLRRYIHEKLIRYAHVDDLYLLALMGDKGIGHLGYKK</sequence>
<comment type="caution">
    <text evidence="2">The sequence shown here is derived from an EMBL/GenBank/DDBJ whole genome shotgun (WGS) entry which is preliminary data.</text>
</comment>
<dbReference type="Proteomes" id="UP001247805">
    <property type="component" value="Unassembled WGS sequence"/>
</dbReference>
<proteinExistence type="predicted"/>
<organism evidence="2 3">
    <name type="scientific">Paraglaciecola aquimarina</name>
    <dbReference type="NCBI Taxonomy" id="1235557"/>
    <lineage>
        <taxon>Bacteria</taxon>
        <taxon>Pseudomonadati</taxon>
        <taxon>Pseudomonadota</taxon>
        <taxon>Gammaproteobacteria</taxon>
        <taxon>Alteromonadales</taxon>
        <taxon>Alteromonadaceae</taxon>
        <taxon>Paraglaciecola</taxon>
    </lineage>
</organism>
<accession>A0ABU3SRA0</accession>
<dbReference type="NCBIfam" id="TIGR03071">
    <property type="entry name" value="couple_hipA"/>
    <property type="match status" value="1"/>
</dbReference>
<dbReference type="InterPro" id="IPR017508">
    <property type="entry name" value="HipA_N1"/>
</dbReference>
<evidence type="ECO:0000259" key="1">
    <source>
        <dbReference type="Pfam" id="PF13657"/>
    </source>
</evidence>
<dbReference type="RefSeq" id="WP_316024234.1">
    <property type="nucleotide sequence ID" value="NZ_JAWDIO010000001.1"/>
</dbReference>